<evidence type="ECO:0000313" key="3">
    <source>
        <dbReference type="WBParaSite" id="Pan_g10488.t1"/>
    </source>
</evidence>
<reference evidence="3" key="2">
    <citation type="submission" date="2020-10" db="UniProtKB">
        <authorList>
            <consortium name="WormBaseParasite"/>
        </authorList>
    </citation>
    <scope>IDENTIFICATION</scope>
</reference>
<feature type="region of interest" description="Disordered" evidence="1">
    <location>
        <begin position="330"/>
        <end position="349"/>
    </location>
</feature>
<feature type="compositionally biased region" description="Polar residues" evidence="1">
    <location>
        <begin position="338"/>
        <end position="349"/>
    </location>
</feature>
<evidence type="ECO:0000256" key="1">
    <source>
        <dbReference type="SAM" id="MobiDB-lite"/>
    </source>
</evidence>
<evidence type="ECO:0000313" key="2">
    <source>
        <dbReference type="Proteomes" id="UP000492821"/>
    </source>
</evidence>
<proteinExistence type="predicted"/>
<dbReference type="WBParaSite" id="Pan_g10488.t1">
    <property type="protein sequence ID" value="Pan_g10488.t1"/>
    <property type="gene ID" value="Pan_g10488"/>
</dbReference>
<organism evidence="2 3">
    <name type="scientific">Panagrellus redivivus</name>
    <name type="common">Microworm</name>
    <dbReference type="NCBI Taxonomy" id="6233"/>
    <lineage>
        <taxon>Eukaryota</taxon>
        <taxon>Metazoa</taxon>
        <taxon>Ecdysozoa</taxon>
        <taxon>Nematoda</taxon>
        <taxon>Chromadorea</taxon>
        <taxon>Rhabditida</taxon>
        <taxon>Tylenchina</taxon>
        <taxon>Panagrolaimomorpha</taxon>
        <taxon>Panagrolaimoidea</taxon>
        <taxon>Panagrolaimidae</taxon>
        <taxon>Panagrellus</taxon>
    </lineage>
</organism>
<dbReference type="AlphaFoldDB" id="A0A7E4UMC7"/>
<dbReference type="Proteomes" id="UP000492821">
    <property type="component" value="Unassembled WGS sequence"/>
</dbReference>
<feature type="region of interest" description="Disordered" evidence="1">
    <location>
        <begin position="181"/>
        <end position="255"/>
    </location>
</feature>
<accession>A0A7E4UMC7</accession>
<name>A0A7E4UMC7_PANRE</name>
<sequence>MCHLDRQSNIFRIVKALKYPKFTIHHSTTSHVCLITDNDSVRVEFSSVNLYNVEKVAGHNVVLLRVKQLRTYYHIDITRYYLLFGSEQHANVFFDTISKLVHAPRSQGEAFAPPMSSQTHPAYPLVLDLNDEVVAEDPSNAPIPPQLNESAEEAMMPFQRMIRDPSVAPIRRGPVRVIRAPPEMRRLRSRTADTPVNDVSTDEEVQASPIRTEQPKAVSSGSVNDSPEAVPPPRKRGRPRKTVAAAAKPATSQRTVAVSSQKKLKSILKSASQPLATVESTRRSARLRDKPRLQYDAVTHAPVLINDQEMEASPNTLNTCNSETTVRATSEAVDRNFNPDSSHCSSEAE</sequence>
<keyword evidence="2" id="KW-1185">Reference proteome</keyword>
<protein>
    <submittedName>
        <fullName evidence="3">WH1 domain-containing protein</fullName>
    </submittedName>
</protein>
<reference evidence="2" key="1">
    <citation type="journal article" date="2013" name="Genetics">
        <title>The draft genome and transcriptome of Panagrellus redivivus are shaped by the harsh demands of a free-living lifestyle.</title>
        <authorList>
            <person name="Srinivasan J."/>
            <person name="Dillman A.R."/>
            <person name="Macchietto M.G."/>
            <person name="Heikkinen L."/>
            <person name="Lakso M."/>
            <person name="Fracchia K.M."/>
            <person name="Antoshechkin I."/>
            <person name="Mortazavi A."/>
            <person name="Wong G."/>
            <person name="Sternberg P.W."/>
        </authorList>
    </citation>
    <scope>NUCLEOTIDE SEQUENCE [LARGE SCALE GENOMIC DNA]</scope>
    <source>
        <strain evidence="2">MT8872</strain>
    </source>
</reference>